<accession>A0ABN8XJJ1</accession>
<comment type="caution">
    <text evidence="1">The sequence shown here is derived from an EMBL/GenBank/DDBJ whole genome shotgun (WGS) entry which is preliminary data.</text>
</comment>
<gene>
    <name evidence="1" type="ORF">MRATA1EN1_LOCUS31190</name>
</gene>
<dbReference type="Proteomes" id="UP001176941">
    <property type="component" value="Unassembled WGS sequence"/>
</dbReference>
<organism evidence="1 2">
    <name type="scientific">Rangifer tarandus platyrhynchus</name>
    <name type="common">Svalbard reindeer</name>
    <dbReference type="NCBI Taxonomy" id="3082113"/>
    <lineage>
        <taxon>Eukaryota</taxon>
        <taxon>Metazoa</taxon>
        <taxon>Chordata</taxon>
        <taxon>Craniata</taxon>
        <taxon>Vertebrata</taxon>
        <taxon>Euteleostomi</taxon>
        <taxon>Mammalia</taxon>
        <taxon>Eutheria</taxon>
        <taxon>Laurasiatheria</taxon>
        <taxon>Artiodactyla</taxon>
        <taxon>Ruminantia</taxon>
        <taxon>Pecora</taxon>
        <taxon>Cervidae</taxon>
        <taxon>Odocoileinae</taxon>
        <taxon>Rangifer</taxon>
    </lineage>
</organism>
<reference evidence="1" key="1">
    <citation type="submission" date="2023-04" db="EMBL/GenBank/DDBJ databases">
        <authorList>
            <consortium name="ELIXIR-Norway"/>
        </authorList>
    </citation>
    <scope>NUCLEOTIDE SEQUENCE [LARGE SCALE GENOMIC DNA]</scope>
</reference>
<evidence type="ECO:0000313" key="1">
    <source>
        <dbReference type="EMBL" id="CAI9149572.1"/>
    </source>
</evidence>
<dbReference type="EMBL" id="CATKSN020000412">
    <property type="protein sequence ID" value="CAI9149572.1"/>
    <property type="molecule type" value="Genomic_DNA"/>
</dbReference>
<name>A0ABN8XJJ1_RANTA</name>
<proteinExistence type="predicted"/>
<keyword evidence="2" id="KW-1185">Reference proteome</keyword>
<evidence type="ECO:0000313" key="2">
    <source>
        <dbReference type="Proteomes" id="UP001176941"/>
    </source>
</evidence>
<sequence>MSLLYPAEVYDSARGNNCSKRGTCTKQARSRTFRRRRQQQCYNHCPLTRNTPRVSRSRDRGHAQHNKLSLTVFSTCICRDLTDVQPVMRLHSVYDSILGGFSAIHQTHRQCSLPVSTCRHARLAKSVALASGTGRGLSACGGVHRLVSALHRVRADTCKYAERLWVDSFAPTIPAGAHGVSVSVQQCIDVYQRGCTTWRP</sequence>
<protein>
    <submittedName>
        <fullName evidence="1">Uncharacterized protein</fullName>
    </submittedName>
</protein>